<keyword evidence="6" id="KW-0446">Lipid-binding</keyword>
<keyword evidence="5" id="KW-0445">Lipid transport</keyword>
<feature type="domain" description="SMP-LTD" evidence="9">
    <location>
        <begin position="1"/>
        <end position="157"/>
    </location>
</feature>
<evidence type="ECO:0000256" key="6">
    <source>
        <dbReference type="ARBA" id="ARBA00023121"/>
    </source>
</evidence>
<dbReference type="GO" id="GO:0008289">
    <property type="term" value="F:lipid binding"/>
    <property type="evidence" value="ECO:0007669"/>
    <property type="project" value="UniProtKB-KW"/>
</dbReference>
<keyword evidence="11" id="KW-1185">Reference proteome</keyword>
<evidence type="ECO:0000256" key="7">
    <source>
        <dbReference type="ARBA" id="ARBA00023128"/>
    </source>
</evidence>
<evidence type="ECO:0000313" key="11">
    <source>
        <dbReference type="Proteomes" id="UP000001396"/>
    </source>
</evidence>
<dbReference type="Pfam" id="PF10296">
    <property type="entry name" value="MMM1"/>
    <property type="match status" value="1"/>
</dbReference>
<comment type="subcellular location">
    <subcellularLocation>
        <location evidence="1">Membrane</location>
    </subcellularLocation>
</comment>
<keyword evidence="4" id="KW-0256">Endoplasmic reticulum</keyword>
<dbReference type="STRING" id="670386.D3BNQ3"/>
<dbReference type="RefSeq" id="XP_020428954.1">
    <property type="nucleotide sequence ID" value="XM_020580367.1"/>
</dbReference>
<accession>D3BNQ3</accession>
<evidence type="ECO:0000313" key="10">
    <source>
        <dbReference type="EMBL" id="EFA76822.1"/>
    </source>
</evidence>
<keyword evidence="2" id="KW-0813">Transport</keyword>
<evidence type="ECO:0000256" key="1">
    <source>
        <dbReference type="ARBA" id="ARBA00004370"/>
    </source>
</evidence>
<dbReference type="EMBL" id="ADBJ01000044">
    <property type="protein sequence ID" value="EFA76822.1"/>
    <property type="molecule type" value="Genomic_DNA"/>
</dbReference>
<comment type="caution">
    <text evidence="10">The sequence shown here is derived from an EMBL/GenBank/DDBJ whole genome shotgun (WGS) entry which is preliminary data.</text>
</comment>
<dbReference type="InterPro" id="IPR027532">
    <property type="entry name" value="Mdm12"/>
</dbReference>
<dbReference type="GO" id="GO:1990456">
    <property type="term" value="P:mitochondrion-endoplasmic reticulum membrane tethering"/>
    <property type="evidence" value="ECO:0007669"/>
    <property type="project" value="TreeGrafter"/>
</dbReference>
<evidence type="ECO:0000256" key="3">
    <source>
        <dbReference type="ARBA" id="ARBA00022787"/>
    </source>
</evidence>
<keyword evidence="8" id="KW-0472">Membrane</keyword>
<name>D3BNQ3_HETP5</name>
<dbReference type="PANTHER" id="PTHR28204:SF1">
    <property type="entry name" value="MITOCHONDRIAL DISTRIBUTION AND MORPHOLOGY PROTEIN 12"/>
    <property type="match status" value="1"/>
</dbReference>
<dbReference type="PROSITE" id="PS51847">
    <property type="entry name" value="SMP"/>
    <property type="match status" value="1"/>
</dbReference>
<dbReference type="Proteomes" id="UP000001396">
    <property type="component" value="Unassembled WGS sequence"/>
</dbReference>
<dbReference type="GO" id="GO:0032865">
    <property type="term" value="C:ERMES complex"/>
    <property type="evidence" value="ECO:0007669"/>
    <property type="project" value="InterPro"/>
</dbReference>
<dbReference type="InterPro" id="IPR019411">
    <property type="entry name" value="MMM1_dom"/>
</dbReference>
<organism evidence="10 11">
    <name type="scientific">Heterostelium pallidum (strain ATCC 26659 / Pp 5 / PN500)</name>
    <name type="common">Cellular slime mold</name>
    <name type="synonym">Polysphondylium pallidum</name>
    <dbReference type="NCBI Taxonomy" id="670386"/>
    <lineage>
        <taxon>Eukaryota</taxon>
        <taxon>Amoebozoa</taxon>
        <taxon>Evosea</taxon>
        <taxon>Eumycetozoa</taxon>
        <taxon>Dictyostelia</taxon>
        <taxon>Acytosteliales</taxon>
        <taxon>Acytosteliaceae</taxon>
        <taxon>Heterostelium</taxon>
    </lineage>
</organism>
<dbReference type="FunCoup" id="D3BNQ3">
    <property type="interactions" value="1"/>
</dbReference>
<evidence type="ECO:0000256" key="2">
    <source>
        <dbReference type="ARBA" id="ARBA00022448"/>
    </source>
</evidence>
<keyword evidence="7" id="KW-0496">Mitochondrion</keyword>
<keyword evidence="3" id="KW-1000">Mitochondrion outer membrane</keyword>
<dbReference type="InterPro" id="IPR031468">
    <property type="entry name" value="SMP_LBD"/>
</dbReference>
<evidence type="ECO:0000256" key="4">
    <source>
        <dbReference type="ARBA" id="ARBA00022824"/>
    </source>
</evidence>
<dbReference type="GO" id="GO:0007005">
    <property type="term" value="P:mitochondrion organization"/>
    <property type="evidence" value="ECO:0007669"/>
    <property type="project" value="InterPro"/>
</dbReference>
<dbReference type="GO" id="GO:0015914">
    <property type="term" value="P:phospholipid transport"/>
    <property type="evidence" value="ECO:0007669"/>
    <property type="project" value="TreeGrafter"/>
</dbReference>
<dbReference type="GeneID" id="31365049"/>
<evidence type="ECO:0000259" key="9">
    <source>
        <dbReference type="PROSITE" id="PS51847"/>
    </source>
</evidence>
<reference evidence="10 11" key="1">
    <citation type="journal article" date="2011" name="Genome Res.">
        <title>Phylogeny-wide analysis of social amoeba genomes highlights ancient origins for complex intercellular communication.</title>
        <authorList>
            <person name="Heidel A.J."/>
            <person name="Lawal H.M."/>
            <person name="Felder M."/>
            <person name="Schilde C."/>
            <person name="Helps N.R."/>
            <person name="Tunggal B."/>
            <person name="Rivero F."/>
            <person name="John U."/>
            <person name="Schleicher M."/>
            <person name="Eichinger L."/>
            <person name="Platzer M."/>
            <person name="Noegel A.A."/>
            <person name="Schaap P."/>
            <person name="Gloeckner G."/>
        </authorList>
    </citation>
    <scope>NUCLEOTIDE SEQUENCE [LARGE SCALE GENOMIC DNA]</scope>
    <source>
        <strain evidence="11">ATCC 26659 / Pp 5 / PN500</strain>
    </source>
</reference>
<evidence type="ECO:0000256" key="5">
    <source>
        <dbReference type="ARBA" id="ARBA00023055"/>
    </source>
</evidence>
<gene>
    <name evidence="10" type="ORF">PPL_09574</name>
</gene>
<dbReference type="InParanoid" id="D3BNQ3"/>
<protein>
    <recommendedName>
        <fullName evidence="9">SMP-LTD domain-containing protein</fullName>
    </recommendedName>
</protein>
<dbReference type="AlphaFoldDB" id="D3BNQ3"/>
<sequence length="157" mass="17693">MSLKIYWERINNEKQSNKAKDYLNRIFASIDKPDIIGKFEITSLSLGSKPPTFEIISIADPDVNILTPAPNSNSIEARVKFSYDGDAHFMLEAELLVNAPTPKFIIFPISIKVSSPHISGIASVIYDEKNDELREIIAKRMVYPNRITLSLKDALIK</sequence>
<evidence type="ECO:0000256" key="8">
    <source>
        <dbReference type="ARBA" id="ARBA00023136"/>
    </source>
</evidence>
<proteinExistence type="predicted"/>
<dbReference type="PANTHER" id="PTHR28204">
    <property type="entry name" value="MITOCHONDRIAL DISTRIBUTION AND MORPHOLOGY PROTEIN 12"/>
    <property type="match status" value="1"/>
</dbReference>